<proteinExistence type="predicted"/>
<dbReference type="EMBL" id="JH597777">
    <property type="status" value="NOT_ANNOTATED_CDS"/>
    <property type="molecule type" value="Genomic_DNA"/>
</dbReference>
<reference evidence="1" key="2">
    <citation type="submission" date="2015-06" db="UniProtKB">
        <authorList>
            <consortium name="EnsemblProtists"/>
        </authorList>
    </citation>
    <scope>IDENTIFICATION</scope>
    <source>
        <strain evidence="1">Emoy2</strain>
    </source>
</reference>
<dbReference type="AlphaFoldDB" id="M4B2B4"/>
<reference evidence="2" key="1">
    <citation type="journal article" date="2010" name="Science">
        <title>Signatures of adaptation to obligate biotrophy in the Hyaloperonospora arabidopsidis genome.</title>
        <authorList>
            <person name="Baxter L."/>
            <person name="Tripathy S."/>
            <person name="Ishaque N."/>
            <person name="Boot N."/>
            <person name="Cabral A."/>
            <person name="Kemen E."/>
            <person name="Thines M."/>
            <person name="Ah-Fong A."/>
            <person name="Anderson R."/>
            <person name="Badejoko W."/>
            <person name="Bittner-Eddy P."/>
            <person name="Boore J.L."/>
            <person name="Chibucos M.C."/>
            <person name="Coates M."/>
            <person name="Dehal P."/>
            <person name="Delehaunty K."/>
            <person name="Dong S."/>
            <person name="Downton P."/>
            <person name="Dumas B."/>
            <person name="Fabro G."/>
            <person name="Fronick C."/>
            <person name="Fuerstenberg S.I."/>
            <person name="Fulton L."/>
            <person name="Gaulin E."/>
            <person name="Govers F."/>
            <person name="Hughes L."/>
            <person name="Humphray S."/>
            <person name="Jiang R.H."/>
            <person name="Judelson H."/>
            <person name="Kamoun S."/>
            <person name="Kyung K."/>
            <person name="Meijer H."/>
            <person name="Minx P."/>
            <person name="Morris P."/>
            <person name="Nelson J."/>
            <person name="Phuntumart V."/>
            <person name="Qutob D."/>
            <person name="Rehmany A."/>
            <person name="Rougon-Cardoso A."/>
            <person name="Ryden P."/>
            <person name="Torto-Alalibo T."/>
            <person name="Studholme D."/>
            <person name="Wang Y."/>
            <person name="Win J."/>
            <person name="Wood J."/>
            <person name="Clifton S.W."/>
            <person name="Rogers J."/>
            <person name="Van den Ackerveken G."/>
            <person name="Jones J.D."/>
            <person name="McDowell J.M."/>
            <person name="Beynon J."/>
            <person name="Tyler B.M."/>
        </authorList>
    </citation>
    <scope>NUCLEOTIDE SEQUENCE [LARGE SCALE GENOMIC DNA]</scope>
    <source>
        <strain evidence="2">Emoy2</strain>
    </source>
</reference>
<name>M4B2B4_HYAAE</name>
<organism evidence="1 2">
    <name type="scientific">Hyaloperonospora arabidopsidis (strain Emoy2)</name>
    <name type="common">Downy mildew agent</name>
    <name type="synonym">Peronospora arabidopsidis</name>
    <dbReference type="NCBI Taxonomy" id="559515"/>
    <lineage>
        <taxon>Eukaryota</taxon>
        <taxon>Sar</taxon>
        <taxon>Stramenopiles</taxon>
        <taxon>Oomycota</taxon>
        <taxon>Peronosporomycetes</taxon>
        <taxon>Peronosporales</taxon>
        <taxon>Peronosporaceae</taxon>
        <taxon>Hyaloperonospora</taxon>
    </lineage>
</organism>
<keyword evidence="2" id="KW-1185">Reference proteome</keyword>
<sequence length="66" mass="7403">MIVIILPLKSGDSWSEEASHVVCVNNSSEKFWQSIACAQETVEAFVQHDAREVGSWHLTIPHQIRG</sequence>
<evidence type="ECO:0000313" key="1">
    <source>
        <dbReference type="EnsemblProtists" id="HpaP800412"/>
    </source>
</evidence>
<dbReference type="Proteomes" id="UP000011713">
    <property type="component" value="Unassembled WGS sequence"/>
</dbReference>
<protein>
    <submittedName>
        <fullName evidence="1">Uncharacterized protein</fullName>
    </submittedName>
</protein>
<dbReference type="InParanoid" id="M4B2B4"/>
<dbReference type="HOGENOM" id="CLU_2836679_0_0_1"/>
<dbReference type="EnsemblProtists" id="HpaT800412">
    <property type="protein sequence ID" value="HpaP800412"/>
    <property type="gene ID" value="HpaG800412"/>
</dbReference>
<dbReference type="VEuPathDB" id="FungiDB:HpaG800412"/>
<accession>M4B2B4</accession>
<evidence type="ECO:0000313" key="2">
    <source>
        <dbReference type="Proteomes" id="UP000011713"/>
    </source>
</evidence>